<dbReference type="GO" id="GO:0005576">
    <property type="term" value="C:extracellular region"/>
    <property type="evidence" value="ECO:0007669"/>
    <property type="project" value="UniProtKB-SubCell"/>
</dbReference>
<evidence type="ECO:0000256" key="1">
    <source>
        <dbReference type="ARBA" id="ARBA00004613"/>
    </source>
</evidence>
<dbReference type="AlphaFoldDB" id="A0A8R1EAC3"/>
<evidence type="ECO:0000256" key="4">
    <source>
        <dbReference type="ARBA" id="ARBA00022729"/>
    </source>
</evidence>
<dbReference type="Gene3D" id="2.60.40.3330">
    <property type="match status" value="1"/>
</dbReference>
<evidence type="ECO:0000313" key="6">
    <source>
        <dbReference type="EnsemblMetazoa" id="CJA27461c.1"/>
    </source>
</evidence>
<dbReference type="GO" id="GO:0009986">
    <property type="term" value="C:cell surface"/>
    <property type="evidence" value="ECO:0007669"/>
    <property type="project" value="InterPro"/>
</dbReference>
<feature type="chain" id="PRO_5035726408" evidence="5">
    <location>
        <begin position="22"/>
        <end position="135"/>
    </location>
</feature>
<dbReference type="Proteomes" id="UP000005237">
    <property type="component" value="Unassembled WGS sequence"/>
</dbReference>
<comment type="subcellular location">
    <subcellularLocation>
        <location evidence="1">Secreted</location>
    </subcellularLocation>
</comment>
<evidence type="ECO:0000256" key="3">
    <source>
        <dbReference type="ARBA" id="ARBA00022525"/>
    </source>
</evidence>
<dbReference type="InterPro" id="IPR001534">
    <property type="entry name" value="Transthyretin-like"/>
</dbReference>
<dbReference type="PANTHER" id="PTHR21700">
    <property type="entry name" value="TRANSTHYRETIN-LIKE FAMILY PROTEIN-RELATED"/>
    <property type="match status" value="1"/>
</dbReference>
<proteinExistence type="inferred from homology"/>
<organism evidence="6 7">
    <name type="scientific">Caenorhabditis japonica</name>
    <dbReference type="NCBI Taxonomy" id="281687"/>
    <lineage>
        <taxon>Eukaryota</taxon>
        <taxon>Metazoa</taxon>
        <taxon>Ecdysozoa</taxon>
        <taxon>Nematoda</taxon>
        <taxon>Chromadorea</taxon>
        <taxon>Rhabditida</taxon>
        <taxon>Rhabditina</taxon>
        <taxon>Rhabditomorpha</taxon>
        <taxon>Rhabditoidea</taxon>
        <taxon>Rhabditidae</taxon>
        <taxon>Peloderinae</taxon>
        <taxon>Caenorhabditis</taxon>
    </lineage>
</organism>
<keyword evidence="7" id="KW-1185">Reference proteome</keyword>
<dbReference type="EnsemblMetazoa" id="CJA27461c.1">
    <property type="protein sequence ID" value="CJA27461c.1"/>
    <property type="gene ID" value="WBGene00183033"/>
</dbReference>
<name>A0A8R1EAC3_CAEJA</name>
<dbReference type="InterPro" id="IPR038479">
    <property type="entry name" value="Transthyretin-like_sf"/>
</dbReference>
<evidence type="ECO:0000256" key="5">
    <source>
        <dbReference type="SAM" id="SignalP"/>
    </source>
</evidence>
<evidence type="ECO:0000256" key="2">
    <source>
        <dbReference type="ARBA" id="ARBA00010112"/>
    </source>
</evidence>
<reference evidence="6" key="2">
    <citation type="submission" date="2022-06" db="UniProtKB">
        <authorList>
            <consortium name="EnsemblMetazoa"/>
        </authorList>
    </citation>
    <scope>IDENTIFICATION</scope>
    <source>
        <strain evidence="6">DF5081</strain>
    </source>
</reference>
<protein>
    <submittedName>
        <fullName evidence="6">Uncharacterized protein</fullName>
    </submittedName>
</protein>
<feature type="signal peptide" evidence="5">
    <location>
        <begin position="1"/>
        <end position="21"/>
    </location>
</feature>
<sequence length="135" mass="15252">MKNMQFIILPLIFCLFGFGATESISVRANVHCAHNKNSKPIVTLMEHDFGDVPILSWFDSDDLLDETKVDYGEHFTLDGNEIEVFSTEPYLRIYHSCFGVDQESVLDLSQFEPSPEGVYHLGHIKIKTDGLAVTN</sequence>
<comment type="similarity">
    <text evidence="2">Belongs to the nematode transthyretin-like family.</text>
</comment>
<accession>A0A8R1EAC3</accession>
<dbReference type="PANTHER" id="PTHR21700:SF38">
    <property type="entry name" value="TRANSTHYRETIN-RELATED FAMILY DOMAIN-RELATED"/>
    <property type="match status" value="1"/>
</dbReference>
<keyword evidence="3" id="KW-0964">Secreted</keyword>
<keyword evidence="4 5" id="KW-0732">Signal</keyword>
<evidence type="ECO:0000313" key="7">
    <source>
        <dbReference type="Proteomes" id="UP000005237"/>
    </source>
</evidence>
<dbReference type="Pfam" id="PF01060">
    <property type="entry name" value="TTR-52"/>
    <property type="match status" value="1"/>
</dbReference>
<reference evidence="7" key="1">
    <citation type="submission" date="2010-08" db="EMBL/GenBank/DDBJ databases">
        <authorList>
            <consortium name="Caenorhabditis japonica Sequencing Consortium"/>
            <person name="Wilson R.K."/>
        </authorList>
    </citation>
    <scope>NUCLEOTIDE SEQUENCE [LARGE SCALE GENOMIC DNA]</scope>
    <source>
        <strain evidence="7">DF5081</strain>
    </source>
</reference>